<dbReference type="Proteomes" id="UP000789396">
    <property type="component" value="Unassembled WGS sequence"/>
</dbReference>
<evidence type="ECO:0000313" key="2">
    <source>
        <dbReference type="Proteomes" id="UP000789396"/>
    </source>
</evidence>
<keyword evidence="2" id="KW-1185">Reference proteome</keyword>
<feature type="non-terminal residue" evidence="1">
    <location>
        <position position="174"/>
    </location>
</feature>
<dbReference type="EMBL" id="CAJVPZ010024114">
    <property type="protein sequence ID" value="CAG8718030.1"/>
    <property type="molecule type" value="Genomic_DNA"/>
</dbReference>
<name>A0A9N9NA16_9GLOM</name>
<organism evidence="1 2">
    <name type="scientific">Racocetra fulgida</name>
    <dbReference type="NCBI Taxonomy" id="60492"/>
    <lineage>
        <taxon>Eukaryota</taxon>
        <taxon>Fungi</taxon>
        <taxon>Fungi incertae sedis</taxon>
        <taxon>Mucoromycota</taxon>
        <taxon>Glomeromycotina</taxon>
        <taxon>Glomeromycetes</taxon>
        <taxon>Diversisporales</taxon>
        <taxon>Gigasporaceae</taxon>
        <taxon>Racocetra</taxon>
    </lineage>
</organism>
<protein>
    <submittedName>
        <fullName evidence="1">5127_t:CDS:1</fullName>
    </submittedName>
</protein>
<evidence type="ECO:0000313" key="1">
    <source>
        <dbReference type="EMBL" id="CAG8718030.1"/>
    </source>
</evidence>
<accession>A0A9N9NA16</accession>
<dbReference type="AlphaFoldDB" id="A0A9N9NA16"/>
<comment type="caution">
    <text evidence="1">The sequence shown here is derived from an EMBL/GenBank/DDBJ whole genome shotgun (WGS) entry which is preliminary data.</text>
</comment>
<gene>
    <name evidence="1" type="ORF">RFULGI_LOCUS11271</name>
</gene>
<reference evidence="1" key="1">
    <citation type="submission" date="2021-06" db="EMBL/GenBank/DDBJ databases">
        <authorList>
            <person name="Kallberg Y."/>
            <person name="Tangrot J."/>
            <person name="Rosling A."/>
        </authorList>
    </citation>
    <scope>NUCLEOTIDE SEQUENCE</scope>
    <source>
        <strain evidence="1">IN212</strain>
    </source>
</reference>
<proteinExistence type="predicted"/>
<feature type="non-terminal residue" evidence="1">
    <location>
        <position position="1"/>
    </location>
</feature>
<dbReference type="OrthoDB" id="2371840at2759"/>
<sequence length="174" mass="19843">AIDNLHSAEINQRVKIMLEIGDPEIIIDMRINNGFKGTKFDEFGMKWHHFASKYKKYTCLIFADDKYKIPIGELVPTSTGVRNKKMATSTKIELSAADHDFTKLSITPSVSLFVKIPDDPIQSFYARQVYVSLKNTIFQASSALRHATEFYDSIEQYYFNANSLPEIVIVYTDG</sequence>